<gene>
    <name evidence="3" type="ORF">DFH94DRAFT_749344</name>
</gene>
<dbReference type="AlphaFoldDB" id="A0A9P5MTI3"/>
<reference evidence="3" key="1">
    <citation type="submission" date="2019-10" db="EMBL/GenBank/DDBJ databases">
        <authorList>
            <consortium name="DOE Joint Genome Institute"/>
            <person name="Kuo A."/>
            <person name="Miyauchi S."/>
            <person name="Kiss E."/>
            <person name="Drula E."/>
            <person name="Kohler A."/>
            <person name="Sanchez-Garcia M."/>
            <person name="Andreopoulos B."/>
            <person name="Barry K.W."/>
            <person name="Bonito G."/>
            <person name="Buee M."/>
            <person name="Carver A."/>
            <person name="Chen C."/>
            <person name="Cichocki N."/>
            <person name="Clum A."/>
            <person name="Culley D."/>
            <person name="Crous P.W."/>
            <person name="Fauchery L."/>
            <person name="Girlanda M."/>
            <person name="Hayes R."/>
            <person name="Keri Z."/>
            <person name="LaButti K."/>
            <person name="Lipzen A."/>
            <person name="Lombard V."/>
            <person name="Magnuson J."/>
            <person name="Maillard F."/>
            <person name="Morin E."/>
            <person name="Murat C."/>
            <person name="Nolan M."/>
            <person name="Ohm R."/>
            <person name="Pangilinan J."/>
            <person name="Pereira M."/>
            <person name="Perotto S."/>
            <person name="Peter M."/>
            <person name="Riley R."/>
            <person name="Sitrit Y."/>
            <person name="Stielow B."/>
            <person name="Szollosi G."/>
            <person name="Zifcakova L."/>
            <person name="Stursova M."/>
            <person name="Spatafora J.W."/>
            <person name="Tedersoo L."/>
            <person name="Vaario L.-M."/>
            <person name="Yamada A."/>
            <person name="Yan M."/>
            <person name="Wang P."/>
            <person name="Xu J."/>
            <person name="Bruns T."/>
            <person name="Baldrian P."/>
            <person name="Vilgalys R."/>
            <person name="Henrissat B."/>
            <person name="Grigoriev I.V."/>
            <person name="Hibbett D."/>
            <person name="Nagy L.G."/>
            <person name="Martin F.M."/>
        </authorList>
    </citation>
    <scope>NUCLEOTIDE SEQUENCE</scope>
    <source>
        <strain evidence="3">Prilba</strain>
    </source>
</reference>
<comment type="caution">
    <text evidence="3">The sequence shown here is derived from an EMBL/GenBank/DDBJ whole genome shotgun (WGS) entry which is preliminary data.</text>
</comment>
<keyword evidence="4" id="KW-1185">Reference proteome</keyword>
<feature type="transmembrane region" description="Helical" evidence="2">
    <location>
        <begin position="633"/>
        <end position="656"/>
    </location>
</feature>
<dbReference type="OrthoDB" id="2657661at2759"/>
<protein>
    <submittedName>
        <fullName evidence="3">Uncharacterized protein</fullName>
    </submittedName>
</protein>
<proteinExistence type="predicted"/>
<evidence type="ECO:0000313" key="4">
    <source>
        <dbReference type="Proteomes" id="UP000759537"/>
    </source>
</evidence>
<feature type="compositionally biased region" description="Polar residues" evidence="1">
    <location>
        <begin position="56"/>
        <end position="97"/>
    </location>
</feature>
<reference evidence="3" key="2">
    <citation type="journal article" date="2020" name="Nat. Commun.">
        <title>Large-scale genome sequencing of mycorrhizal fungi provides insights into the early evolution of symbiotic traits.</title>
        <authorList>
            <person name="Miyauchi S."/>
            <person name="Kiss E."/>
            <person name="Kuo A."/>
            <person name="Drula E."/>
            <person name="Kohler A."/>
            <person name="Sanchez-Garcia M."/>
            <person name="Morin E."/>
            <person name="Andreopoulos B."/>
            <person name="Barry K.W."/>
            <person name="Bonito G."/>
            <person name="Buee M."/>
            <person name="Carver A."/>
            <person name="Chen C."/>
            <person name="Cichocki N."/>
            <person name="Clum A."/>
            <person name="Culley D."/>
            <person name="Crous P.W."/>
            <person name="Fauchery L."/>
            <person name="Girlanda M."/>
            <person name="Hayes R.D."/>
            <person name="Keri Z."/>
            <person name="LaButti K."/>
            <person name="Lipzen A."/>
            <person name="Lombard V."/>
            <person name="Magnuson J."/>
            <person name="Maillard F."/>
            <person name="Murat C."/>
            <person name="Nolan M."/>
            <person name="Ohm R.A."/>
            <person name="Pangilinan J."/>
            <person name="Pereira M.F."/>
            <person name="Perotto S."/>
            <person name="Peter M."/>
            <person name="Pfister S."/>
            <person name="Riley R."/>
            <person name="Sitrit Y."/>
            <person name="Stielow J.B."/>
            <person name="Szollosi G."/>
            <person name="Zifcakova L."/>
            <person name="Stursova M."/>
            <person name="Spatafora J.W."/>
            <person name="Tedersoo L."/>
            <person name="Vaario L.M."/>
            <person name="Yamada A."/>
            <person name="Yan M."/>
            <person name="Wang P."/>
            <person name="Xu J."/>
            <person name="Bruns T."/>
            <person name="Baldrian P."/>
            <person name="Vilgalys R."/>
            <person name="Dunand C."/>
            <person name="Henrissat B."/>
            <person name="Grigoriev I.V."/>
            <person name="Hibbett D."/>
            <person name="Nagy L.G."/>
            <person name="Martin F.M."/>
        </authorList>
    </citation>
    <scope>NUCLEOTIDE SEQUENCE</scope>
    <source>
        <strain evidence="3">Prilba</strain>
    </source>
</reference>
<feature type="compositionally biased region" description="Polar residues" evidence="1">
    <location>
        <begin position="154"/>
        <end position="164"/>
    </location>
</feature>
<feature type="compositionally biased region" description="Polar residues" evidence="1">
    <location>
        <begin position="1"/>
        <end position="16"/>
    </location>
</feature>
<keyword evidence="2" id="KW-0472">Membrane</keyword>
<organism evidence="3 4">
    <name type="scientific">Russula ochroleuca</name>
    <dbReference type="NCBI Taxonomy" id="152965"/>
    <lineage>
        <taxon>Eukaryota</taxon>
        <taxon>Fungi</taxon>
        <taxon>Dikarya</taxon>
        <taxon>Basidiomycota</taxon>
        <taxon>Agaricomycotina</taxon>
        <taxon>Agaricomycetes</taxon>
        <taxon>Russulales</taxon>
        <taxon>Russulaceae</taxon>
        <taxon>Russula</taxon>
    </lineage>
</organism>
<feature type="non-terminal residue" evidence="3">
    <location>
        <position position="1"/>
    </location>
</feature>
<evidence type="ECO:0000313" key="3">
    <source>
        <dbReference type="EMBL" id="KAF8478377.1"/>
    </source>
</evidence>
<keyword evidence="2" id="KW-1133">Transmembrane helix</keyword>
<evidence type="ECO:0000256" key="1">
    <source>
        <dbReference type="SAM" id="MobiDB-lite"/>
    </source>
</evidence>
<dbReference type="EMBL" id="WHVB01000011">
    <property type="protein sequence ID" value="KAF8478377.1"/>
    <property type="molecule type" value="Genomic_DNA"/>
</dbReference>
<dbReference type="Proteomes" id="UP000759537">
    <property type="component" value="Unassembled WGS sequence"/>
</dbReference>
<evidence type="ECO:0000256" key="2">
    <source>
        <dbReference type="SAM" id="Phobius"/>
    </source>
</evidence>
<name>A0A9P5MTI3_9AGAM</name>
<feature type="region of interest" description="Disordered" evidence="1">
    <location>
        <begin position="1"/>
        <end position="169"/>
    </location>
</feature>
<feature type="transmembrane region" description="Helical" evidence="2">
    <location>
        <begin position="721"/>
        <end position="744"/>
    </location>
</feature>
<feature type="transmembrane region" description="Helical" evidence="2">
    <location>
        <begin position="668"/>
        <end position="690"/>
    </location>
</feature>
<accession>A0A9P5MTI3</accession>
<keyword evidence="2" id="KW-0812">Transmembrane</keyword>
<sequence>MTQDSQGPPEDSTSGVPIQLSPESPRDRSRPSSPSRRHFSRPNTPTIPEFDVSAPPTMTQDPQGSPGDSTSGVSIQVEQPSRSASPETTDSMYSTSRPRLPSLDGSTQSFPISHQHRPTESVNSSGVSSDLKGHSPPMSGGHMGAQDSKESIQDPLTSQPTQAPHVTFPDASASRIPTKISTTNDVIRRTSSMPHPLSSFHTQFPQGFPKLLATPLLLGGPHTSASSIQAESPQLSPVSLHSREHGPSMHWVHPGTHQSTGSFQGSMTSQSSRAPFWPPFMFPDPSAFRISTQISATNAPNSPSRPDTPVSPMHSEQMSRYMKKGDVPSVESEFELQPMKVDLPHSYQFRNSGNWVPVTHPEGALYFYHERMKIFTDVYMYNPILREEVYKSVEALATRLQYSGITFPTANYDLVLDIIETEDGTTHRQYYFVDHDNKTMFWLDLYDMGDLLSDIRGVTEPGHIKTLLEALYWVHWSLYPIGYKGRDFPTDAPKELLGVLLSSSIDSLTSKVSTAPYSVADMQTMCDIIDKTKDLGPKNTHTICSVARLLAICVRWRFVHFHGQKTSRLDRYKSIYKDGGHKRTIPFRLLSVILFFTPDVHLRELQRVWADELVIEEVWRNFMQKLVSEWIEFVLYSTVMLAANVGFLAIQGVIVVPSNGGWIKSSPAQIASSMSLVFSIGSIITGLLLIRRNRTMATQDPGAACHYLDGMTKPFFYLEPLATIFSLTYALLMWSCVVVSLVHVPQIV</sequence>